<dbReference type="STRING" id="1658174.A0A1J9QBR1"/>
<gene>
    <name evidence="2" type="ORF">ACJ73_03129</name>
</gene>
<comment type="caution">
    <text evidence="2">The sequence shown here is derived from an EMBL/GenBank/DDBJ whole genome shotgun (WGS) entry which is preliminary data.</text>
</comment>
<keyword evidence="3" id="KW-1185">Reference proteome</keyword>
<accession>A0A1J9QBR1</accession>
<evidence type="ECO:0000313" key="2">
    <source>
        <dbReference type="EMBL" id="OJD25506.1"/>
    </source>
</evidence>
<dbReference type="EMBL" id="LGTZ01000364">
    <property type="protein sequence ID" value="OJD25506.1"/>
    <property type="molecule type" value="Genomic_DNA"/>
</dbReference>
<proteinExistence type="predicted"/>
<protein>
    <submittedName>
        <fullName evidence="2">Uncharacterized protein</fullName>
    </submittedName>
</protein>
<name>A0A1J9QBR1_9EURO</name>
<organism evidence="2 3">
    <name type="scientific">Blastomyces percursus</name>
    <dbReference type="NCBI Taxonomy" id="1658174"/>
    <lineage>
        <taxon>Eukaryota</taxon>
        <taxon>Fungi</taxon>
        <taxon>Dikarya</taxon>
        <taxon>Ascomycota</taxon>
        <taxon>Pezizomycotina</taxon>
        <taxon>Eurotiomycetes</taxon>
        <taxon>Eurotiomycetidae</taxon>
        <taxon>Onygenales</taxon>
        <taxon>Ajellomycetaceae</taxon>
        <taxon>Blastomyces</taxon>
    </lineage>
</organism>
<evidence type="ECO:0000313" key="3">
    <source>
        <dbReference type="Proteomes" id="UP000242791"/>
    </source>
</evidence>
<dbReference type="VEuPathDB" id="FungiDB:ACJ73_03129"/>
<reference evidence="2 3" key="1">
    <citation type="submission" date="2015-08" db="EMBL/GenBank/DDBJ databases">
        <title>Emmonsia species relationships and genome sequence.</title>
        <authorList>
            <person name="Cuomo C.A."/>
            <person name="Schwartz I.S."/>
            <person name="Kenyon C."/>
            <person name="De Hoog G.S."/>
            <person name="Govender N.P."/>
            <person name="Botha A."/>
            <person name="Moreno L."/>
            <person name="De Vries M."/>
            <person name="Munoz J.F."/>
            <person name="Stielow J.B."/>
        </authorList>
    </citation>
    <scope>NUCLEOTIDE SEQUENCE [LARGE SCALE GENOMIC DNA]</scope>
    <source>
        <strain evidence="2 3">EI222</strain>
    </source>
</reference>
<evidence type="ECO:0000256" key="1">
    <source>
        <dbReference type="SAM" id="MobiDB-lite"/>
    </source>
</evidence>
<dbReference type="AlphaFoldDB" id="A0A1J9QBR1"/>
<feature type="region of interest" description="Disordered" evidence="1">
    <location>
        <begin position="112"/>
        <end position="167"/>
    </location>
</feature>
<sequence>MLRSVVNNREQPNVEPRNEDATLINFNLTTHQYATQPKAQKPTRKWKKTDSLTAFQLNDTPNIEFTGNSDGRSNKLDEIAWLVTELKGIIAQQGQAVQTQNRLPDQRSWASITSNSRTNGESSTPPPAPTPAPTKVDRNDPPLCIRISAAQAPPPHMDYGGERKSCC</sequence>
<dbReference type="Proteomes" id="UP000242791">
    <property type="component" value="Unassembled WGS sequence"/>
</dbReference>
<feature type="compositionally biased region" description="Polar residues" evidence="1">
    <location>
        <begin position="112"/>
        <end position="123"/>
    </location>
</feature>